<keyword evidence="5" id="KW-0472">Membrane</keyword>
<keyword evidence="4" id="KW-0997">Cell inner membrane</keyword>
<dbReference type="PANTHER" id="PTHR30024">
    <property type="entry name" value="ALIPHATIC SULFONATES-BINDING PROTEIN-RELATED"/>
    <property type="match status" value="1"/>
</dbReference>
<dbReference type="CDD" id="cd13553">
    <property type="entry name" value="PBP2_NrtA_CpmA_like"/>
    <property type="match status" value="1"/>
</dbReference>
<evidence type="ECO:0000256" key="5">
    <source>
        <dbReference type="ARBA" id="ARBA00023136"/>
    </source>
</evidence>
<accession>A0A6N6MR69</accession>
<dbReference type="PANTHER" id="PTHR30024:SF43">
    <property type="entry name" value="BLL4572 PROTEIN"/>
    <property type="match status" value="1"/>
</dbReference>
<dbReference type="SUPFAM" id="SSF53850">
    <property type="entry name" value="Periplasmic binding protein-like II"/>
    <property type="match status" value="1"/>
</dbReference>
<reference evidence="6 7" key="1">
    <citation type="submission" date="2019-09" db="EMBL/GenBank/DDBJ databases">
        <title>YIM 132548 draft genome.</title>
        <authorList>
            <person name="Jiang L."/>
        </authorList>
    </citation>
    <scope>NUCLEOTIDE SEQUENCE [LARGE SCALE GENOMIC DNA]</scope>
    <source>
        <strain evidence="6 7">YIM 132548</strain>
    </source>
</reference>
<comment type="caution">
    <text evidence="6">The sequence shown here is derived from an EMBL/GenBank/DDBJ whole genome shotgun (WGS) entry which is preliminary data.</text>
</comment>
<evidence type="ECO:0000256" key="3">
    <source>
        <dbReference type="ARBA" id="ARBA00022475"/>
    </source>
</evidence>
<dbReference type="Proteomes" id="UP000441523">
    <property type="component" value="Unassembled WGS sequence"/>
</dbReference>
<gene>
    <name evidence="6" type="ORF">F6X51_18495</name>
</gene>
<evidence type="ECO:0000313" key="7">
    <source>
        <dbReference type="Proteomes" id="UP000441523"/>
    </source>
</evidence>
<dbReference type="Pfam" id="PF13379">
    <property type="entry name" value="NMT1_2"/>
    <property type="match status" value="1"/>
</dbReference>
<keyword evidence="2" id="KW-0813">Transport</keyword>
<name>A0A6N6MR69_9HYPH</name>
<dbReference type="Gene3D" id="3.40.190.10">
    <property type="entry name" value="Periplasmic binding protein-like II"/>
    <property type="match status" value="2"/>
</dbReference>
<dbReference type="GO" id="GO:0012505">
    <property type="term" value="C:endomembrane system"/>
    <property type="evidence" value="ECO:0007669"/>
    <property type="project" value="UniProtKB-SubCell"/>
</dbReference>
<protein>
    <submittedName>
        <fullName evidence="6">ABC transporter substrate-binding protein</fullName>
    </submittedName>
</protein>
<comment type="subcellular location">
    <subcellularLocation>
        <location evidence="1">Endomembrane system</location>
    </subcellularLocation>
</comment>
<keyword evidence="7" id="KW-1185">Reference proteome</keyword>
<evidence type="ECO:0000256" key="4">
    <source>
        <dbReference type="ARBA" id="ARBA00022519"/>
    </source>
</evidence>
<proteinExistence type="predicted"/>
<keyword evidence="3" id="KW-1003">Cell membrane</keyword>
<dbReference type="EMBL" id="VZZJ01000017">
    <property type="protein sequence ID" value="KAB1071798.1"/>
    <property type="molecule type" value="Genomic_DNA"/>
</dbReference>
<organism evidence="6 7">
    <name type="scientific">Methylobacterium planeticum</name>
    <dbReference type="NCBI Taxonomy" id="2615211"/>
    <lineage>
        <taxon>Bacteria</taxon>
        <taxon>Pseudomonadati</taxon>
        <taxon>Pseudomonadota</taxon>
        <taxon>Alphaproteobacteria</taxon>
        <taxon>Hyphomicrobiales</taxon>
        <taxon>Methylobacteriaceae</taxon>
        <taxon>Methylobacterium</taxon>
    </lineage>
</organism>
<dbReference type="InterPro" id="IPR044527">
    <property type="entry name" value="NrtA/CpmA_ABC-bd_dom"/>
</dbReference>
<evidence type="ECO:0000313" key="6">
    <source>
        <dbReference type="EMBL" id="KAB1071798.1"/>
    </source>
</evidence>
<evidence type="ECO:0000256" key="2">
    <source>
        <dbReference type="ARBA" id="ARBA00022448"/>
    </source>
</evidence>
<evidence type="ECO:0000256" key="1">
    <source>
        <dbReference type="ARBA" id="ARBA00004308"/>
    </source>
</evidence>
<dbReference type="AlphaFoldDB" id="A0A6N6MR69"/>
<dbReference type="RefSeq" id="WP_150965151.1">
    <property type="nucleotide sequence ID" value="NZ_VZZJ01000017.1"/>
</dbReference>
<sequence length="340" mass="35665">MRLHLGYVPLCDAAPLIAAAEMGFGREEGLDLDLSAEPSWATLRDRLALGYLDAAHMLAPLALASAVGLSGPPADLAVPLGLNLNGNAVTLSKPLWDAMAPPDDGLESVARALARVAADRRALGRPLTLGTVHPFSSHTYQLRHLLMRGGLDLSAIRLVAVPPQHSVETLARGLVDGFCAGAPWNGVAVAAGIGRIAALGCEIVPDCPEKVLALSGRLGGAALPLVRAVARAGLWCGERANRMELAHRLARRSYLAQDAGLIARCLEGEVIVDSDGRRRRAPDYIRLGAAAQAPSPGQARWLFAEMAAAGQVPAGPDLREAIEAVYRPDLFEAADLGPAR</sequence>